<feature type="transmembrane region" description="Helical" evidence="2">
    <location>
        <begin position="71"/>
        <end position="93"/>
    </location>
</feature>
<evidence type="ECO:0000256" key="1">
    <source>
        <dbReference type="SAM" id="MobiDB-lite"/>
    </source>
</evidence>
<evidence type="ECO:0000313" key="3">
    <source>
        <dbReference type="EMBL" id="GAA4690346.1"/>
    </source>
</evidence>
<name>A0ABP8WJ69_9ACTN</name>
<protein>
    <submittedName>
        <fullName evidence="3">Uncharacterized protein</fullName>
    </submittedName>
</protein>
<reference evidence="4" key="1">
    <citation type="journal article" date="2019" name="Int. J. Syst. Evol. Microbiol.">
        <title>The Global Catalogue of Microorganisms (GCM) 10K type strain sequencing project: providing services to taxonomists for standard genome sequencing and annotation.</title>
        <authorList>
            <consortium name="The Broad Institute Genomics Platform"/>
            <consortium name="The Broad Institute Genome Sequencing Center for Infectious Disease"/>
            <person name="Wu L."/>
            <person name="Ma J."/>
        </authorList>
    </citation>
    <scope>NUCLEOTIDE SEQUENCE [LARGE SCALE GENOMIC DNA]</scope>
    <source>
        <strain evidence="4">JCM 18127</strain>
    </source>
</reference>
<dbReference type="EMBL" id="BAABIM010000003">
    <property type="protein sequence ID" value="GAA4690346.1"/>
    <property type="molecule type" value="Genomic_DNA"/>
</dbReference>
<comment type="caution">
    <text evidence="3">The sequence shown here is derived from an EMBL/GenBank/DDBJ whole genome shotgun (WGS) entry which is preliminary data.</text>
</comment>
<evidence type="ECO:0000256" key="2">
    <source>
        <dbReference type="SAM" id="Phobius"/>
    </source>
</evidence>
<keyword evidence="2" id="KW-0472">Membrane</keyword>
<feature type="transmembrane region" description="Helical" evidence="2">
    <location>
        <begin position="40"/>
        <end position="59"/>
    </location>
</feature>
<sequence>MTSQPPEPPRRAKHLMDPNQPRPRTSPEDIARLEKVQRRVLTALTVTTILHLSAGLAIASDYIDRERTDAIIGLNVLAAAFGVCAVASGLAIYKKSLASPLLLLGLIPGIAGLVWVLG</sequence>
<evidence type="ECO:0000313" key="4">
    <source>
        <dbReference type="Proteomes" id="UP001500621"/>
    </source>
</evidence>
<keyword evidence="2" id="KW-0812">Transmembrane</keyword>
<accession>A0ABP8WJ69</accession>
<keyword evidence="4" id="KW-1185">Reference proteome</keyword>
<gene>
    <name evidence="3" type="ORF">GCM10023226_30290</name>
</gene>
<dbReference type="Proteomes" id="UP001500621">
    <property type="component" value="Unassembled WGS sequence"/>
</dbReference>
<organism evidence="3 4">
    <name type="scientific">Nocardioides nanhaiensis</name>
    <dbReference type="NCBI Taxonomy" id="1476871"/>
    <lineage>
        <taxon>Bacteria</taxon>
        <taxon>Bacillati</taxon>
        <taxon>Actinomycetota</taxon>
        <taxon>Actinomycetes</taxon>
        <taxon>Propionibacteriales</taxon>
        <taxon>Nocardioidaceae</taxon>
        <taxon>Nocardioides</taxon>
    </lineage>
</organism>
<keyword evidence="2" id="KW-1133">Transmembrane helix</keyword>
<feature type="transmembrane region" description="Helical" evidence="2">
    <location>
        <begin position="100"/>
        <end position="117"/>
    </location>
</feature>
<feature type="region of interest" description="Disordered" evidence="1">
    <location>
        <begin position="1"/>
        <end position="27"/>
    </location>
</feature>
<dbReference type="RefSeq" id="WP_345267330.1">
    <property type="nucleotide sequence ID" value="NZ_BAABIM010000003.1"/>
</dbReference>
<proteinExistence type="predicted"/>